<comment type="caution">
    <text evidence="3">The sequence shown here is derived from an EMBL/GenBank/DDBJ whole genome shotgun (WGS) entry which is preliminary data.</text>
</comment>
<feature type="region of interest" description="Disordered" evidence="2">
    <location>
        <begin position="89"/>
        <end position="146"/>
    </location>
</feature>
<feature type="coiled-coil region" evidence="1">
    <location>
        <begin position="255"/>
        <end position="300"/>
    </location>
</feature>
<dbReference type="OrthoDB" id="2749714at2759"/>
<evidence type="ECO:0000256" key="1">
    <source>
        <dbReference type="SAM" id="Coils"/>
    </source>
</evidence>
<protein>
    <submittedName>
        <fullName evidence="3">Uncharacterized protein</fullName>
    </submittedName>
</protein>
<reference evidence="3 4" key="1">
    <citation type="submission" date="2019-02" db="EMBL/GenBank/DDBJ databases">
        <title>Genome sequencing of the rare red list fungi Antrodiella citrinella (Flaviporus citrinellus).</title>
        <authorList>
            <person name="Buettner E."/>
            <person name="Kellner H."/>
        </authorList>
    </citation>
    <scope>NUCLEOTIDE SEQUENCE [LARGE SCALE GENOMIC DNA]</scope>
    <source>
        <strain evidence="3 4">DSM 108506</strain>
    </source>
</reference>
<organism evidence="3 4">
    <name type="scientific">Antrodiella citrinella</name>
    <dbReference type="NCBI Taxonomy" id="2447956"/>
    <lineage>
        <taxon>Eukaryota</taxon>
        <taxon>Fungi</taxon>
        <taxon>Dikarya</taxon>
        <taxon>Basidiomycota</taxon>
        <taxon>Agaricomycotina</taxon>
        <taxon>Agaricomycetes</taxon>
        <taxon>Polyporales</taxon>
        <taxon>Steccherinaceae</taxon>
        <taxon>Antrodiella</taxon>
    </lineage>
</organism>
<evidence type="ECO:0000313" key="4">
    <source>
        <dbReference type="Proteomes" id="UP000308730"/>
    </source>
</evidence>
<evidence type="ECO:0000313" key="3">
    <source>
        <dbReference type="EMBL" id="THH29701.1"/>
    </source>
</evidence>
<sequence length="418" mass="46965">MTEQDIALHSGLYRPPHPTPAQIKAFDSTRSELQKTRAQMVDVLNATIAEFAQSGLWHLAAEDGALETRLEKKFAELKDLIESLRETTRDLHGQVSRSKRLPYPPRPSMSGLDSDMESGTDEDGRLPRKRRRASPQESTSGLDEDAIEQELLQDDESIQERFASIDARVHSTENMVTECQRDITQEIDDKTSEKLKELTRFVKTRQEERQAVLNADSQTLLSYKSFMEALDKDVTELAGEIANQIHNTSEAWKENAALKAKLDEARRQMAEMSALQKSQVEKSQQEIASLSTQFQELEVRVTAPPPLAQSDSLQPMLQQISQLMQSNGMLSRINQHIREEVIRPALDEHRVKIEETCRTHEALVTERIITKVDKANDVVLAMSKWADKIKKDVDPGLLLPSANAQPTSTPATAPAVAP</sequence>
<accession>A0A4S4MWM2</accession>
<keyword evidence="4" id="KW-1185">Reference proteome</keyword>
<proteinExistence type="predicted"/>
<dbReference type="EMBL" id="SGPM01000111">
    <property type="protein sequence ID" value="THH29701.1"/>
    <property type="molecule type" value="Genomic_DNA"/>
</dbReference>
<evidence type="ECO:0000256" key="2">
    <source>
        <dbReference type="SAM" id="MobiDB-lite"/>
    </source>
</evidence>
<dbReference type="Proteomes" id="UP000308730">
    <property type="component" value="Unassembled WGS sequence"/>
</dbReference>
<name>A0A4S4MWM2_9APHY</name>
<keyword evidence="1" id="KW-0175">Coiled coil</keyword>
<gene>
    <name evidence="3" type="ORF">EUX98_g4480</name>
</gene>
<dbReference type="AlphaFoldDB" id="A0A4S4MWM2"/>